<feature type="compositionally biased region" description="Basic and acidic residues" evidence="6">
    <location>
        <begin position="609"/>
        <end position="621"/>
    </location>
</feature>
<dbReference type="Pfam" id="PF00498">
    <property type="entry name" value="FHA"/>
    <property type="match status" value="1"/>
</dbReference>
<evidence type="ECO:0000256" key="6">
    <source>
        <dbReference type="SAM" id="MobiDB-lite"/>
    </source>
</evidence>
<accession>A0A4U0XB55</accession>
<dbReference type="GO" id="GO:0003684">
    <property type="term" value="F:damaged DNA binding"/>
    <property type="evidence" value="ECO:0007669"/>
    <property type="project" value="TreeGrafter"/>
</dbReference>
<evidence type="ECO:0000256" key="5">
    <source>
        <dbReference type="ARBA" id="ARBA00044757"/>
    </source>
</evidence>
<dbReference type="PANTHER" id="PTHR12162:SF0">
    <property type="entry name" value="NIBRIN"/>
    <property type="match status" value="1"/>
</dbReference>
<dbReference type="Gene3D" id="2.60.200.20">
    <property type="match status" value="1"/>
</dbReference>
<protein>
    <recommendedName>
        <fullName evidence="7">FHA domain-containing protein</fullName>
    </recommendedName>
</protein>
<sequence>MWLLSSDGDVMDGKRQWLRPGTTHFQGRSSGRIDGKKVRFIDHKSVSRKHLIITVGEVEGDDATKLHKRPTVTLQDNSKTGTNLNGERFNKTSKTLEGKENKIKLGHYEQTFVITWQPVVLTFVNLGKKGKGDALEAQKQQLVGTDVKGLTEYVSNETTHVVAKKRNIAVALQALVQGRRLVAYDWVEALAAATKQEGRDSFGDLNESLLEVDFDAHWPKEDESVPPTSNEPVPRPAEYLKPNLERMEVFTDFVFIFLSQGKYDDLMPVVTSGGGKALLWDVKVGESSGDDLVSYVKEVAGKKDDEQFRLSQQTGRGGVVVVRLGEGDDWTTSFMQSVDEELEQHSILLNEFLDVILTADASGIRRPLMRAEKSVQHVEESVTASQAPSGSRQDQPMDVVAEQSQAAEQANRNVQNGPEEQEPEQPAEQPTTTKKKWNRRTITKSRFQGFDEFDTSQFAKAPSASPEPSQAPSMQAMDLDPSQPGQTQQTQHSTRKRPAPTQEADEPEDLYETLLTGQAALKRRKTEAARKGENNSFAKSFVESDRVATEKAARSKKKEQQLDVKAALAERKKAEEERRRKDEEALREQLAGVDLAELNDLAQIEEMEIPVREHPPPRRTEPGAQSARWDPAWDGRKNFKKFRPQGQRRDGPRPRQVIVQLEEVTQVTNGLGAEYWLDSNNSTAKSAASESRSSGGKSKSQSQSQSIRTGPSQIGASAGEVDGEEMRFRRRVQKSREEDAEAATEMADVIAGTPRDEGLRALAEQSQTLGTESQRRAAGKRPASGQAGGGAGPPAKKARQMTQVVSVPPPADEDDGLKFRRRRRG</sequence>
<dbReference type="GO" id="GO:0030870">
    <property type="term" value="C:Mre11 complex"/>
    <property type="evidence" value="ECO:0007669"/>
    <property type="project" value="InterPro"/>
</dbReference>
<name>A0A4U0XB55_9PEZI</name>
<evidence type="ECO:0000259" key="7">
    <source>
        <dbReference type="PROSITE" id="PS50006"/>
    </source>
</evidence>
<feature type="region of interest" description="Disordered" evidence="6">
    <location>
        <begin position="607"/>
        <end position="661"/>
    </location>
</feature>
<feature type="compositionally biased region" description="Low complexity" evidence="6">
    <location>
        <begin position="682"/>
        <end position="706"/>
    </location>
</feature>
<feature type="region of interest" description="Disordered" evidence="6">
    <location>
        <begin position="677"/>
        <end position="825"/>
    </location>
</feature>
<evidence type="ECO:0000256" key="3">
    <source>
        <dbReference type="ARBA" id="ARBA00023204"/>
    </source>
</evidence>
<evidence type="ECO:0000256" key="1">
    <source>
        <dbReference type="ARBA" id="ARBA00004123"/>
    </source>
</evidence>
<keyword evidence="4" id="KW-0539">Nucleus</keyword>
<organism evidence="8 9">
    <name type="scientific">Friedmanniomyces simplex</name>
    <dbReference type="NCBI Taxonomy" id="329884"/>
    <lineage>
        <taxon>Eukaryota</taxon>
        <taxon>Fungi</taxon>
        <taxon>Dikarya</taxon>
        <taxon>Ascomycota</taxon>
        <taxon>Pezizomycotina</taxon>
        <taxon>Dothideomycetes</taxon>
        <taxon>Dothideomycetidae</taxon>
        <taxon>Mycosphaerellales</taxon>
        <taxon>Teratosphaeriaceae</taxon>
        <taxon>Friedmanniomyces</taxon>
    </lineage>
</organism>
<comment type="subcellular location">
    <subcellularLocation>
        <location evidence="1">Nucleus</location>
    </subcellularLocation>
</comment>
<dbReference type="InterPro" id="IPR000253">
    <property type="entry name" value="FHA_dom"/>
</dbReference>
<gene>
    <name evidence="8" type="ORF">B0A55_08001</name>
</gene>
<feature type="compositionally biased region" description="Basic and acidic residues" evidence="6">
    <location>
        <begin position="542"/>
        <end position="587"/>
    </location>
</feature>
<evidence type="ECO:0000256" key="2">
    <source>
        <dbReference type="ARBA" id="ARBA00022763"/>
    </source>
</evidence>
<feature type="compositionally biased region" description="Basic residues" evidence="6">
    <location>
        <begin position="433"/>
        <end position="443"/>
    </location>
</feature>
<dbReference type="InterPro" id="IPR008984">
    <property type="entry name" value="SMAD_FHA_dom_sf"/>
</dbReference>
<proteinExistence type="inferred from homology"/>
<dbReference type="InterPro" id="IPR043014">
    <property type="entry name" value="Nibrin_BRCT2_sf"/>
</dbReference>
<reference evidence="8 9" key="1">
    <citation type="submission" date="2017-03" db="EMBL/GenBank/DDBJ databases">
        <title>Genomes of endolithic fungi from Antarctica.</title>
        <authorList>
            <person name="Coleine C."/>
            <person name="Masonjones S."/>
            <person name="Stajich J.E."/>
        </authorList>
    </citation>
    <scope>NUCLEOTIDE SEQUENCE [LARGE SCALE GENOMIC DNA]</scope>
    <source>
        <strain evidence="8 9">CCFEE 5184</strain>
    </source>
</reference>
<feature type="compositionally biased region" description="Low complexity" evidence="6">
    <location>
        <begin position="401"/>
        <end position="410"/>
    </location>
</feature>
<dbReference type="Pfam" id="PF16508">
    <property type="entry name" value="NIBRIN_BRCT_II"/>
    <property type="match status" value="1"/>
</dbReference>
<keyword evidence="2" id="KW-0227">DNA damage</keyword>
<feature type="domain" description="FHA" evidence="7">
    <location>
        <begin position="27"/>
        <end position="89"/>
    </location>
</feature>
<dbReference type="AlphaFoldDB" id="A0A4U0XB55"/>
<keyword evidence="3" id="KW-0234">DNA repair</keyword>
<dbReference type="Proteomes" id="UP000309340">
    <property type="component" value="Unassembled WGS sequence"/>
</dbReference>
<dbReference type="SUPFAM" id="SSF49879">
    <property type="entry name" value="SMAD/FHA domain"/>
    <property type="match status" value="1"/>
</dbReference>
<dbReference type="OrthoDB" id="552194at2759"/>
<dbReference type="GO" id="GO:0000724">
    <property type="term" value="P:double-strand break repair via homologous recombination"/>
    <property type="evidence" value="ECO:0007669"/>
    <property type="project" value="TreeGrafter"/>
</dbReference>
<evidence type="ECO:0000256" key="4">
    <source>
        <dbReference type="ARBA" id="ARBA00023242"/>
    </source>
</evidence>
<evidence type="ECO:0000313" key="8">
    <source>
        <dbReference type="EMBL" id="TKA72443.1"/>
    </source>
</evidence>
<comment type="similarity">
    <text evidence="5">Belongs to the Nibrin family.</text>
</comment>
<feature type="compositionally biased region" description="Low complexity" evidence="6">
    <location>
        <begin position="459"/>
        <end position="473"/>
    </location>
</feature>
<comment type="caution">
    <text evidence="8">The sequence shown here is derived from an EMBL/GenBank/DDBJ whole genome shotgun (WGS) entry which is preliminary data.</text>
</comment>
<dbReference type="PROSITE" id="PS50006">
    <property type="entry name" value="FHA_DOMAIN"/>
    <property type="match status" value="1"/>
</dbReference>
<dbReference type="InterPro" id="IPR032429">
    <property type="entry name" value="Nibrin_BRCT2"/>
</dbReference>
<feature type="compositionally biased region" description="Polar residues" evidence="6">
    <location>
        <begin position="382"/>
        <end position="394"/>
    </location>
</feature>
<dbReference type="GO" id="GO:0007095">
    <property type="term" value="P:mitotic G2 DNA damage checkpoint signaling"/>
    <property type="evidence" value="ECO:0007669"/>
    <property type="project" value="InterPro"/>
</dbReference>
<evidence type="ECO:0000313" key="9">
    <source>
        <dbReference type="Proteomes" id="UP000309340"/>
    </source>
</evidence>
<dbReference type="PANTHER" id="PTHR12162">
    <property type="entry name" value="NIBRIN-RELATED"/>
    <property type="match status" value="1"/>
</dbReference>
<feature type="region of interest" description="Disordered" evidence="6">
    <location>
        <begin position="376"/>
        <end position="592"/>
    </location>
</feature>
<dbReference type="EMBL" id="NAJQ01000309">
    <property type="protein sequence ID" value="TKA72443.1"/>
    <property type="molecule type" value="Genomic_DNA"/>
</dbReference>
<dbReference type="STRING" id="329884.A0A4U0XB55"/>
<dbReference type="Gene3D" id="3.40.50.10980">
    <property type="entry name" value="Nibrin, BRCT2 domain"/>
    <property type="match status" value="1"/>
</dbReference>
<keyword evidence="9" id="KW-1185">Reference proteome</keyword>
<dbReference type="InterPro" id="IPR040227">
    <property type="entry name" value="Nibrin-rel"/>
</dbReference>
<feature type="compositionally biased region" description="Polar residues" evidence="6">
    <location>
        <begin position="483"/>
        <end position="492"/>
    </location>
</feature>